<dbReference type="PROSITE" id="PS01063">
    <property type="entry name" value="SIGMA70_ECF"/>
    <property type="match status" value="1"/>
</dbReference>
<protein>
    <recommendedName>
        <fullName evidence="6">RNA polymerase sigma factor</fullName>
    </recommendedName>
</protein>
<dbReference type="PANTHER" id="PTHR43133:SF25">
    <property type="entry name" value="RNA POLYMERASE SIGMA FACTOR RFAY-RELATED"/>
    <property type="match status" value="1"/>
</dbReference>
<dbReference type="EMBL" id="JACDXX010000006">
    <property type="protein sequence ID" value="MCB5409927.1"/>
    <property type="molecule type" value="Genomic_DNA"/>
</dbReference>
<keyword evidence="2 6" id="KW-0805">Transcription regulation</keyword>
<gene>
    <name evidence="10" type="ORF">H0485_07935</name>
</gene>
<feature type="domain" description="RNA polymerase sigma factor 70 region 4 type 2" evidence="9">
    <location>
        <begin position="158"/>
        <end position="208"/>
    </location>
</feature>
<dbReference type="NCBIfam" id="NF009198">
    <property type="entry name" value="PRK12546.1"/>
    <property type="match status" value="1"/>
</dbReference>
<dbReference type="Pfam" id="PF04542">
    <property type="entry name" value="Sigma70_r2"/>
    <property type="match status" value="1"/>
</dbReference>
<evidence type="ECO:0000313" key="11">
    <source>
        <dbReference type="Proteomes" id="UP001198571"/>
    </source>
</evidence>
<dbReference type="InterPro" id="IPR014284">
    <property type="entry name" value="RNA_pol_sigma-70_dom"/>
</dbReference>
<evidence type="ECO:0000256" key="1">
    <source>
        <dbReference type="ARBA" id="ARBA00010641"/>
    </source>
</evidence>
<feature type="region of interest" description="Disordered" evidence="7">
    <location>
        <begin position="1"/>
        <end position="54"/>
    </location>
</feature>
<keyword evidence="3 6" id="KW-0731">Sigma factor</keyword>
<evidence type="ECO:0000256" key="4">
    <source>
        <dbReference type="ARBA" id="ARBA00023125"/>
    </source>
</evidence>
<evidence type="ECO:0000259" key="8">
    <source>
        <dbReference type="Pfam" id="PF04542"/>
    </source>
</evidence>
<dbReference type="InterPro" id="IPR013324">
    <property type="entry name" value="RNA_pol_sigma_r3/r4-like"/>
</dbReference>
<dbReference type="SUPFAM" id="SSF88659">
    <property type="entry name" value="Sigma3 and sigma4 domains of RNA polymerase sigma factors"/>
    <property type="match status" value="1"/>
</dbReference>
<dbReference type="Gene3D" id="1.10.10.10">
    <property type="entry name" value="Winged helix-like DNA-binding domain superfamily/Winged helix DNA-binding domain"/>
    <property type="match status" value="1"/>
</dbReference>
<proteinExistence type="inferred from homology"/>
<evidence type="ECO:0000256" key="3">
    <source>
        <dbReference type="ARBA" id="ARBA00023082"/>
    </source>
</evidence>
<evidence type="ECO:0000256" key="6">
    <source>
        <dbReference type="RuleBase" id="RU000716"/>
    </source>
</evidence>
<dbReference type="SUPFAM" id="SSF88946">
    <property type="entry name" value="Sigma2 domain of RNA polymerase sigma factors"/>
    <property type="match status" value="1"/>
</dbReference>
<dbReference type="InterPro" id="IPR039425">
    <property type="entry name" value="RNA_pol_sigma-70-like"/>
</dbReference>
<comment type="caution">
    <text evidence="10">The sequence shown here is derived from an EMBL/GenBank/DDBJ whole genome shotgun (WGS) entry which is preliminary data.</text>
</comment>
<dbReference type="InterPro" id="IPR036388">
    <property type="entry name" value="WH-like_DNA-bd_sf"/>
</dbReference>
<sequence>MSHRRPPTGSGPRTASLQTEPQQTEPQKSPSQPGRDRSPGSAASPVEGRGAVLQDPAKDPRILLPRLLPNLRAFAIGLSRNVVLADDIVQETILKAWSNLDKFDPNTNLEAWLFTILRNTYYSYLRKTRREVQDSEGSYAAGLVTKPAHDGRLAFSDFQRAFDQLSPEHREVLILIGASGYSTDEAAVMMGVAPGTVKSRASRARRRLAELMQLEEGEELFSGTDAVTASVLNRPGTSQA</sequence>
<evidence type="ECO:0000256" key="2">
    <source>
        <dbReference type="ARBA" id="ARBA00023015"/>
    </source>
</evidence>
<comment type="similarity">
    <text evidence="1 6">Belongs to the sigma-70 factor family. ECF subfamily.</text>
</comment>
<accession>A0ABS8CKJ8</accession>
<dbReference type="InterPro" id="IPR013249">
    <property type="entry name" value="RNA_pol_sigma70_r4_t2"/>
</dbReference>
<keyword evidence="4 6" id="KW-0238">DNA-binding</keyword>
<evidence type="ECO:0000259" key="9">
    <source>
        <dbReference type="Pfam" id="PF08281"/>
    </source>
</evidence>
<dbReference type="Gene3D" id="1.10.1740.10">
    <property type="match status" value="1"/>
</dbReference>
<dbReference type="PANTHER" id="PTHR43133">
    <property type="entry name" value="RNA POLYMERASE ECF-TYPE SIGMA FACTO"/>
    <property type="match status" value="1"/>
</dbReference>
<reference evidence="10 11" key="1">
    <citation type="submission" date="2020-07" db="EMBL/GenBank/DDBJ databases">
        <title>Pseudogemmobacter sp. nov., isolated from poultry manure in Taiwan.</title>
        <authorList>
            <person name="Lin S.-Y."/>
            <person name="Tang Y.-S."/>
            <person name="Young C.-C."/>
        </authorList>
    </citation>
    <scope>NUCLEOTIDE SEQUENCE [LARGE SCALE GENOMIC DNA]</scope>
    <source>
        <strain evidence="10 11">CC-YST710</strain>
    </source>
</reference>
<keyword evidence="11" id="KW-1185">Reference proteome</keyword>
<name>A0ABS8CKJ8_9RHOB</name>
<dbReference type="InterPro" id="IPR013325">
    <property type="entry name" value="RNA_pol_sigma_r2"/>
</dbReference>
<dbReference type="NCBIfam" id="TIGR02937">
    <property type="entry name" value="sigma70-ECF"/>
    <property type="match status" value="1"/>
</dbReference>
<evidence type="ECO:0000313" key="10">
    <source>
        <dbReference type="EMBL" id="MCB5409927.1"/>
    </source>
</evidence>
<evidence type="ECO:0000256" key="5">
    <source>
        <dbReference type="ARBA" id="ARBA00023163"/>
    </source>
</evidence>
<keyword evidence="5 6" id="KW-0804">Transcription</keyword>
<evidence type="ECO:0000256" key="7">
    <source>
        <dbReference type="SAM" id="MobiDB-lite"/>
    </source>
</evidence>
<dbReference type="InterPro" id="IPR000838">
    <property type="entry name" value="RNA_pol_sigma70_ECF_CS"/>
</dbReference>
<feature type="domain" description="RNA polymerase sigma-70 region 2" evidence="8">
    <location>
        <begin position="66"/>
        <end position="130"/>
    </location>
</feature>
<feature type="compositionally biased region" description="Polar residues" evidence="7">
    <location>
        <begin position="11"/>
        <end position="32"/>
    </location>
</feature>
<organism evidence="10 11">
    <name type="scientific">Pseudogemmobacter faecipullorum</name>
    <dbReference type="NCBI Taxonomy" id="2755041"/>
    <lineage>
        <taxon>Bacteria</taxon>
        <taxon>Pseudomonadati</taxon>
        <taxon>Pseudomonadota</taxon>
        <taxon>Alphaproteobacteria</taxon>
        <taxon>Rhodobacterales</taxon>
        <taxon>Paracoccaceae</taxon>
        <taxon>Pseudogemmobacter</taxon>
    </lineage>
</organism>
<dbReference type="Proteomes" id="UP001198571">
    <property type="component" value="Unassembled WGS sequence"/>
</dbReference>
<dbReference type="InterPro" id="IPR007627">
    <property type="entry name" value="RNA_pol_sigma70_r2"/>
</dbReference>
<dbReference type="Pfam" id="PF08281">
    <property type="entry name" value="Sigma70_r4_2"/>
    <property type="match status" value="1"/>
</dbReference>